<dbReference type="AlphaFoldDB" id="A0A1B4FLU4"/>
<dbReference type="GO" id="GO:0010608">
    <property type="term" value="P:post-transcriptional regulation of gene expression"/>
    <property type="evidence" value="ECO:0007669"/>
    <property type="project" value="InterPro"/>
</dbReference>
<feature type="region of interest" description="Disordered" evidence="4">
    <location>
        <begin position="13"/>
        <end position="42"/>
    </location>
</feature>
<keyword evidence="7" id="KW-1185">Reference proteome</keyword>
<dbReference type="Gene3D" id="1.10.1710.10">
    <property type="entry name" value="ProQ/FinO domain"/>
    <property type="match status" value="1"/>
</dbReference>
<dbReference type="GO" id="GO:0033592">
    <property type="term" value="F:RNA strand annealing activity"/>
    <property type="evidence" value="ECO:0007669"/>
    <property type="project" value="InterPro"/>
</dbReference>
<keyword evidence="3" id="KW-0143">Chaperone</keyword>
<keyword evidence="2" id="KW-0694">RNA-binding</keyword>
<dbReference type="GO" id="GO:0034057">
    <property type="term" value="F:RNA strand-exchange activity"/>
    <property type="evidence" value="ECO:0007669"/>
    <property type="project" value="InterPro"/>
</dbReference>
<dbReference type="EMBL" id="CP013387">
    <property type="protein sequence ID" value="AOJ04632.1"/>
    <property type="molecule type" value="Genomic_DNA"/>
</dbReference>
<dbReference type="PANTHER" id="PTHR38106">
    <property type="entry name" value="RNA CHAPERONE PROQ"/>
    <property type="match status" value="1"/>
</dbReference>
<evidence type="ECO:0000256" key="2">
    <source>
        <dbReference type="ARBA" id="ARBA00022884"/>
    </source>
</evidence>
<feature type="compositionally biased region" description="Basic residues" evidence="4">
    <location>
        <begin position="132"/>
        <end position="141"/>
    </location>
</feature>
<dbReference type="KEGG" id="buu:WS70_22885"/>
<feature type="domain" description="ProQ/FinO" evidence="5">
    <location>
        <begin position="38"/>
        <end position="152"/>
    </location>
</feature>
<name>A0A1B4FLU4_9BURK</name>
<reference evidence="6 7" key="1">
    <citation type="submission" date="2015-12" db="EMBL/GenBank/DDBJ databases">
        <title>Diversity of Burkholderia near neighbor genomes.</title>
        <authorList>
            <person name="Sahl J."/>
            <person name="Wagner D."/>
            <person name="Keim P."/>
        </authorList>
    </citation>
    <scope>NUCLEOTIDE SEQUENCE [LARGE SCALE GENOMIC DNA]</scope>
    <source>
        <strain evidence="6 7">BDU6</strain>
    </source>
</reference>
<evidence type="ECO:0000256" key="4">
    <source>
        <dbReference type="SAM" id="MobiDB-lite"/>
    </source>
</evidence>
<evidence type="ECO:0000313" key="7">
    <source>
        <dbReference type="Proteomes" id="UP000062519"/>
    </source>
</evidence>
<dbReference type="InterPro" id="IPR036442">
    <property type="entry name" value="ProQ/FinO_sf"/>
</dbReference>
<sequence length="155" mass="17156">MGFEQLASLRDQLARDAERERAAKKPRKRDAKQATSPSSTDPVLLTIAKLQKRFPVAFPRNPAPKVPLKVGILEDLINRAQELGSNEAELRDAMKTWCRGNRYWTCLVDGAVRVDLTGGEAGRVSPADAKRARMLKARRPAKAPSQPAKSEQTPQ</sequence>
<dbReference type="PANTHER" id="PTHR38106:SF1">
    <property type="entry name" value="RNA CHAPERONE PROQ"/>
    <property type="match status" value="1"/>
</dbReference>
<protein>
    <submittedName>
        <fullName evidence="6">Prop effector</fullName>
    </submittedName>
</protein>
<dbReference type="InterPro" id="IPR016103">
    <property type="entry name" value="ProQ/FinO"/>
</dbReference>
<gene>
    <name evidence="6" type="ORF">WS70_22885</name>
</gene>
<feature type="region of interest" description="Disordered" evidence="4">
    <location>
        <begin position="120"/>
        <end position="155"/>
    </location>
</feature>
<dbReference type="InterPro" id="IPR023529">
    <property type="entry name" value="ProQ"/>
</dbReference>
<evidence type="ECO:0000313" key="6">
    <source>
        <dbReference type="EMBL" id="AOJ04632.1"/>
    </source>
</evidence>
<dbReference type="GO" id="GO:0005829">
    <property type="term" value="C:cytosol"/>
    <property type="evidence" value="ECO:0007669"/>
    <property type="project" value="TreeGrafter"/>
</dbReference>
<accession>A0A1B4FLU4</accession>
<feature type="compositionally biased region" description="Basic and acidic residues" evidence="4">
    <location>
        <begin position="13"/>
        <end position="23"/>
    </location>
</feature>
<evidence type="ECO:0000259" key="5">
    <source>
        <dbReference type="SMART" id="SM00945"/>
    </source>
</evidence>
<dbReference type="SUPFAM" id="SSF48657">
    <property type="entry name" value="FinO-like"/>
    <property type="match status" value="1"/>
</dbReference>
<evidence type="ECO:0000256" key="3">
    <source>
        <dbReference type="ARBA" id="ARBA00023186"/>
    </source>
</evidence>
<dbReference type="Pfam" id="PF04352">
    <property type="entry name" value="ProQ"/>
    <property type="match status" value="1"/>
</dbReference>
<evidence type="ECO:0000256" key="1">
    <source>
        <dbReference type="ARBA" id="ARBA00022490"/>
    </source>
</evidence>
<proteinExistence type="predicted"/>
<keyword evidence="1" id="KW-0963">Cytoplasm</keyword>
<dbReference type="RefSeq" id="WP_059470978.1">
    <property type="nucleotide sequence ID" value="NZ_CP013387.1"/>
</dbReference>
<dbReference type="SMART" id="SM00945">
    <property type="entry name" value="ProQ"/>
    <property type="match status" value="1"/>
</dbReference>
<organism evidence="6 7">
    <name type="scientific">Burkholderia mayonis</name>
    <dbReference type="NCBI Taxonomy" id="1385591"/>
    <lineage>
        <taxon>Bacteria</taxon>
        <taxon>Pseudomonadati</taxon>
        <taxon>Pseudomonadota</taxon>
        <taxon>Betaproteobacteria</taxon>
        <taxon>Burkholderiales</taxon>
        <taxon>Burkholderiaceae</taxon>
        <taxon>Burkholderia</taxon>
        <taxon>pseudomallei group</taxon>
    </lineage>
</organism>
<dbReference type="Proteomes" id="UP000062519">
    <property type="component" value="Chromosome 2"/>
</dbReference>